<dbReference type="Gene3D" id="3.20.20.80">
    <property type="entry name" value="Glycosidases"/>
    <property type="match status" value="1"/>
</dbReference>
<dbReference type="STRING" id="543379.A0A232FN15"/>
<dbReference type="Pfam" id="PF00704">
    <property type="entry name" value="Glyco_hydro_18"/>
    <property type="match status" value="1"/>
</dbReference>
<dbReference type="PANTHER" id="PTHR46066">
    <property type="entry name" value="CHITINASE DOMAIN-CONTAINING PROTEIN 1 FAMILY MEMBER"/>
    <property type="match status" value="1"/>
</dbReference>
<dbReference type="GO" id="GO:0005975">
    <property type="term" value="P:carbohydrate metabolic process"/>
    <property type="evidence" value="ECO:0007669"/>
    <property type="project" value="InterPro"/>
</dbReference>
<evidence type="ECO:0000256" key="8">
    <source>
        <dbReference type="SAM" id="SignalP"/>
    </source>
</evidence>
<comment type="subcellular location">
    <subcellularLocation>
        <location evidence="1">Lysosome</location>
    </subcellularLocation>
    <subcellularLocation>
        <location evidence="2">Secreted</location>
    </subcellularLocation>
</comment>
<keyword evidence="6" id="KW-0458">Lysosome</keyword>
<evidence type="ECO:0000313" key="11">
    <source>
        <dbReference type="Proteomes" id="UP000215335"/>
    </source>
</evidence>
<dbReference type="GO" id="GO:0008061">
    <property type="term" value="F:chitin binding"/>
    <property type="evidence" value="ECO:0007669"/>
    <property type="project" value="InterPro"/>
</dbReference>
<evidence type="ECO:0000313" key="10">
    <source>
        <dbReference type="EMBL" id="OXU32121.1"/>
    </source>
</evidence>
<proteinExistence type="inferred from homology"/>
<dbReference type="InterPro" id="IPR011583">
    <property type="entry name" value="Chitinase_II/V-like_cat"/>
</dbReference>
<evidence type="ECO:0000256" key="4">
    <source>
        <dbReference type="ARBA" id="ARBA00022525"/>
    </source>
</evidence>
<evidence type="ECO:0000256" key="6">
    <source>
        <dbReference type="ARBA" id="ARBA00023228"/>
    </source>
</evidence>
<dbReference type="SUPFAM" id="SSF51445">
    <property type="entry name" value="(Trans)glycosidases"/>
    <property type="match status" value="1"/>
</dbReference>
<dbReference type="InterPro" id="IPR001223">
    <property type="entry name" value="Glyco_hydro18_cat"/>
</dbReference>
<protein>
    <recommendedName>
        <fullName evidence="7">Chitinase domain-containing protein 1</fullName>
    </recommendedName>
</protein>
<reference evidence="10 11" key="1">
    <citation type="journal article" date="2017" name="Curr. Biol.">
        <title>The Evolution of Venom by Co-option of Single-Copy Genes.</title>
        <authorList>
            <person name="Martinson E.O."/>
            <person name="Mrinalini"/>
            <person name="Kelkar Y.D."/>
            <person name="Chang C.H."/>
            <person name="Werren J.H."/>
        </authorList>
    </citation>
    <scope>NUCLEOTIDE SEQUENCE [LARGE SCALE GENOMIC DNA]</scope>
    <source>
        <strain evidence="10 11">Alberta</strain>
        <tissue evidence="10">Whole body</tissue>
    </source>
</reference>
<feature type="signal peptide" evidence="8">
    <location>
        <begin position="1"/>
        <end position="19"/>
    </location>
</feature>
<dbReference type="InterPro" id="IPR029070">
    <property type="entry name" value="Chitinase_insertion_sf"/>
</dbReference>
<dbReference type="EMBL" id="NNAY01000006">
    <property type="protein sequence ID" value="OXU32121.1"/>
    <property type="molecule type" value="Genomic_DNA"/>
</dbReference>
<dbReference type="OrthoDB" id="10254444at2759"/>
<dbReference type="FunFam" id="3.10.50.10:FF:000002">
    <property type="entry name" value="Chitinase domain-containing protein 1"/>
    <property type="match status" value="1"/>
</dbReference>
<sequence>MNIKIVVCCLVLIFAEANGTLSPTKGKKAKKQDKDVKKTGPIDKDVFQRNLVRTDPKVQDILRESGLYGRKTDVKHFRSGDVLGYITPWNNDGYENAKRFHGKLDMVSPVWLTVNSKDPFKIPTHDLQKLWLHDMKSADNENHTTKILPRILFEGWSGDDVLELFNNIQKRDKLIRVLTDLTEAYLFDGYVLEIWNQFVFSGAKKKLIISIINSIADGLRKKGLDTVLAVPPLRGMDKELFTKKNFDSLAPHIRYFSLMTYDFSSVQRPGPNAPTEWIRKCIEYLVPDENDPKRAQILMGLNFYGYHYTHTGGGPIVGSQYVKLLEDFKGKIQWDDKSQEHFFELKSNDGGFVFYPTLYSILVRLDLAAELKTGVSIWELGQGLNYFFDTL</sequence>
<keyword evidence="5 8" id="KW-0732">Signal</keyword>
<dbReference type="PANTHER" id="PTHR46066:SF2">
    <property type="entry name" value="CHITINASE DOMAIN-CONTAINING PROTEIN 1"/>
    <property type="match status" value="1"/>
</dbReference>
<feature type="chain" id="PRO_5012489154" description="Chitinase domain-containing protein 1" evidence="8">
    <location>
        <begin position="20"/>
        <end position="391"/>
    </location>
</feature>
<comment type="similarity">
    <text evidence="3">Belongs to the glycosyl hydrolase 18 family.</text>
</comment>
<dbReference type="SMART" id="SM00636">
    <property type="entry name" value="Glyco_18"/>
    <property type="match status" value="1"/>
</dbReference>
<evidence type="ECO:0000256" key="2">
    <source>
        <dbReference type="ARBA" id="ARBA00004613"/>
    </source>
</evidence>
<evidence type="ECO:0000256" key="5">
    <source>
        <dbReference type="ARBA" id="ARBA00022729"/>
    </source>
</evidence>
<comment type="caution">
    <text evidence="10">The sequence shown here is derived from an EMBL/GenBank/DDBJ whole genome shotgun (WGS) entry which is preliminary data.</text>
</comment>
<evidence type="ECO:0000259" key="9">
    <source>
        <dbReference type="PROSITE" id="PS51910"/>
    </source>
</evidence>
<dbReference type="Proteomes" id="UP000215335">
    <property type="component" value="Unassembled WGS sequence"/>
</dbReference>
<dbReference type="PROSITE" id="PS51910">
    <property type="entry name" value="GH18_2"/>
    <property type="match status" value="1"/>
</dbReference>
<evidence type="ECO:0000256" key="1">
    <source>
        <dbReference type="ARBA" id="ARBA00004371"/>
    </source>
</evidence>
<feature type="domain" description="GH18" evidence="9">
    <location>
        <begin position="80"/>
        <end position="391"/>
    </location>
</feature>
<dbReference type="Gene3D" id="3.10.50.10">
    <property type="match status" value="1"/>
</dbReference>
<dbReference type="GO" id="GO:0005576">
    <property type="term" value="C:extracellular region"/>
    <property type="evidence" value="ECO:0007669"/>
    <property type="project" value="UniProtKB-SubCell"/>
</dbReference>
<gene>
    <name evidence="10" type="ORF">TSAR_002962</name>
</gene>
<accession>A0A232FN15</accession>
<dbReference type="GO" id="GO:0012505">
    <property type="term" value="C:endomembrane system"/>
    <property type="evidence" value="ECO:0007669"/>
    <property type="project" value="TreeGrafter"/>
</dbReference>
<evidence type="ECO:0000256" key="3">
    <source>
        <dbReference type="ARBA" id="ARBA00009336"/>
    </source>
</evidence>
<keyword evidence="4" id="KW-0964">Secreted</keyword>
<dbReference type="GO" id="GO:0070492">
    <property type="term" value="F:oligosaccharide binding"/>
    <property type="evidence" value="ECO:0007669"/>
    <property type="project" value="TreeGrafter"/>
</dbReference>
<organism evidence="10 11">
    <name type="scientific">Trichomalopsis sarcophagae</name>
    <dbReference type="NCBI Taxonomy" id="543379"/>
    <lineage>
        <taxon>Eukaryota</taxon>
        <taxon>Metazoa</taxon>
        <taxon>Ecdysozoa</taxon>
        <taxon>Arthropoda</taxon>
        <taxon>Hexapoda</taxon>
        <taxon>Insecta</taxon>
        <taxon>Pterygota</taxon>
        <taxon>Neoptera</taxon>
        <taxon>Endopterygota</taxon>
        <taxon>Hymenoptera</taxon>
        <taxon>Apocrita</taxon>
        <taxon>Proctotrupomorpha</taxon>
        <taxon>Chalcidoidea</taxon>
        <taxon>Pteromalidae</taxon>
        <taxon>Pteromalinae</taxon>
        <taxon>Trichomalopsis</taxon>
    </lineage>
</organism>
<keyword evidence="11" id="KW-1185">Reference proteome</keyword>
<dbReference type="InterPro" id="IPR017853">
    <property type="entry name" value="GH"/>
</dbReference>
<dbReference type="AlphaFoldDB" id="A0A232FN15"/>
<dbReference type="CDD" id="cd02876">
    <property type="entry name" value="GH18_SI-CLP"/>
    <property type="match status" value="1"/>
</dbReference>
<dbReference type="GO" id="GO:0005764">
    <property type="term" value="C:lysosome"/>
    <property type="evidence" value="ECO:0007669"/>
    <property type="project" value="UniProtKB-SubCell"/>
</dbReference>
<name>A0A232FN15_9HYME</name>
<evidence type="ECO:0000256" key="7">
    <source>
        <dbReference type="ARBA" id="ARBA00040976"/>
    </source>
</evidence>